<evidence type="ECO:0000313" key="3">
    <source>
        <dbReference type="Proteomes" id="UP000184327"/>
    </source>
</evidence>
<keyword evidence="3" id="KW-1185">Reference proteome</keyword>
<dbReference type="Gene3D" id="1.10.405.20">
    <property type="match status" value="1"/>
</dbReference>
<evidence type="ECO:0000259" key="1">
    <source>
        <dbReference type="Pfam" id="PF01593"/>
    </source>
</evidence>
<dbReference type="Proteomes" id="UP000184327">
    <property type="component" value="Unassembled WGS sequence"/>
</dbReference>
<dbReference type="EMBL" id="FQUZ01000007">
    <property type="protein sequence ID" value="SHE80512.1"/>
    <property type="molecule type" value="Genomic_DNA"/>
</dbReference>
<dbReference type="AlphaFoldDB" id="A0A1M4WHR3"/>
<dbReference type="Gene3D" id="3.50.50.60">
    <property type="entry name" value="FAD/NAD(P)-binding domain"/>
    <property type="match status" value="1"/>
</dbReference>
<dbReference type="InterPro" id="IPR002937">
    <property type="entry name" value="Amino_oxidase"/>
</dbReference>
<feature type="domain" description="Amine oxidase" evidence="1">
    <location>
        <begin position="30"/>
        <end position="290"/>
    </location>
</feature>
<dbReference type="OrthoDB" id="20837at2"/>
<proteinExistence type="predicted"/>
<name>A0A1M4WHR3_9BURK</name>
<evidence type="ECO:0000313" key="2">
    <source>
        <dbReference type="EMBL" id="SHE80512.1"/>
    </source>
</evidence>
<dbReference type="STRING" id="1122156.SAMN02745117_00860"/>
<gene>
    <name evidence="2" type="ORF">SAMN02745117_00860</name>
</gene>
<protein>
    <recommendedName>
        <fullName evidence="1">Amine oxidase domain-containing protein</fullName>
    </recommendedName>
</protein>
<dbReference type="Gene3D" id="3.30.70.1990">
    <property type="match status" value="1"/>
</dbReference>
<dbReference type="RefSeq" id="WP_073355034.1">
    <property type="nucleotide sequence ID" value="NZ_FQUZ01000007.1"/>
</dbReference>
<dbReference type="FunFam" id="1.10.405.20:FF:000001">
    <property type="entry name" value="Amine oxidase"/>
    <property type="match status" value="1"/>
</dbReference>
<reference evidence="2 3" key="1">
    <citation type="submission" date="2016-11" db="EMBL/GenBank/DDBJ databases">
        <authorList>
            <person name="Jaros S."/>
            <person name="Januszkiewicz K."/>
            <person name="Wedrychowicz H."/>
        </authorList>
    </citation>
    <scope>NUCLEOTIDE SEQUENCE [LARGE SCALE GENOMIC DNA]</scope>
    <source>
        <strain evidence="2 3">DSM 16112</strain>
    </source>
</reference>
<sequence>MNPAASTSAAPGAAPVLPPGQRVAVVGAGIAGLATAYLLARQHRVTLFEAEHRLGGHTHTVDVTLEGRTAPVDTGFLVFNERTYPNLLALLAELGVASVASQMSFGVSLDGGRLEWAGTNLNTVFAQRRNVFSPRFWSMLRDILRFHREAVQWLEQGGGASSLSLGELLQQGGYGRAFRDDYLLPMAAAIWSSTPAAILAFPAATFVRFCTNHALLQVNDRPQWFTVAGGGRSYVQRIAASLADVRTACPVQSVQRQAQGVMVQTAAGSEVFDAVVLASHAPDSLALLSDASALERQVLGAVQYQPNTAVLHTDAALLPQRRAVQSAWNYLGCQNADGQRPVCVSYLINRLQPLPFQTPVVVTLNPITAPRPDTVLATHHYAHPVFDAAAIAAQQRLPDLQGQRRTWFAGAWAGYGFHEDGLRSALQVARDFGVLPHWGRP</sequence>
<dbReference type="InterPro" id="IPR050464">
    <property type="entry name" value="Zeta_carotene_desat/Oxidored"/>
</dbReference>
<dbReference type="PANTHER" id="PTHR42923">
    <property type="entry name" value="PROTOPORPHYRINOGEN OXIDASE"/>
    <property type="match status" value="1"/>
</dbReference>
<organism evidence="2 3">
    <name type="scientific">Lampropedia hyalina DSM 16112</name>
    <dbReference type="NCBI Taxonomy" id="1122156"/>
    <lineage>
        <taxon>Bacteria</taxon>
        <taxon>Pseudomonadati</taxon>
        <taxon>Pseudomonadota</taxon>
        <taxon>Betaproteobacteria</taxon>
        <taxon>Burkholderiales</taxon>
        <taxon>Comamonadaceae</taxon>
        <taxon>Lampropedia</taxon>
    </lineage>
</organism>
<dbReference type="SUPFAM" id="SSF51905">
    <property type="entry name" value="FAD/NAD(P)-binding domain"/>
    <property type="match status" value="1"/>
</dbReference>
<accession>A0A1M4WHR3</accession>
<dbReference type="Pfam" id="PF01593">
    <property type="entry name" value="Amino_oxidase"/>
    <property type="match status" value="1"/>
</dbReference>
<dbReference type="PANTHER" id="PTHR42923:SF17">
    <property type="entry name" value="AMINE OXIDASE DOMAIN-CONTAINING PROTEIN"/>
    <property type="match status" value="1"/>
</dbReference>
<dbReference type="InterPro" id="IPR036188">
    <property type="entry name" value="FAD/NAD-bd_sf"/>
</dbReference>
<dbReference type="GO" id="GO:0016491">
    <property type="term" value="F:oxidoreductase activity"/>
    <property type="evidence" value="ECO:0007669"/>
    <property type="project" value="InterPro"/>
</dbReference>